<dbReference type="EMBL" id="QEAQ01000007">
    <property type="protein sequence ID" value="TPX61540.1"/>
    <property type="molecule type" value="Genomic_DNA"/>
</dbReference>
<dbReference type="AlphaFoldDB" id="A0A507EEE0"/>
<proteinExistence type="predicted"/>
<feature type="domain" description="F-box" evidence="1">
    <location>
        <begin position="15"/>
        <end position="64"/>
    </location>
</feature>
<keyword evidence="3" id="KW-1185">Reference proteome</keyword>
<dbReference type="Proteomes" id="UP000318582">
    <property type="component" value="Unassembled WGS sequence"/>
</dbReference>
<organism evidence="2 3">
    <name type="scientific">Powellomyces hirtus</name>
    <dbReference type="NCBI Taxonomy" id="109895"/>
    <lineage>
        <taxon>Eukaryota</taxon>
        <taxon>Fungi</taxon>
        <taxon>Fungi incertae sedis</taxon>
        <taxon>Chytridiomycota</taxon>
        <taxon>Chytridiomycota incertae sedis</taxon>
        <taxon>Chytridiomycetes</taxon>
        <taxon>Spizellomycetales</taxon>
        <taxon>Powellomycetaceae</taxon>
        <taxon>Powellomyces</taxon>
    </lineage>
</organism>
<comment type="caution">
    <text evidence="2">The sequence shown here is derived from an EMBL/GenBank/DDBJ whole genome shotgun (WGS) entry which is preliminary data.</text>
</comment>
<evidence type="ECO:0000313" key="2">
    <source>
        <dbReference type="EMBL" id="TPX61540.1"/>
    </source>
</evidence>
<gene>
    <name evidence="2" type="ORF">PhCBS80983_g01105</name>
</gene>
<accession>A0A507EEE0</accession>
<sequence>MVGTSEPKRPKMTSSASLQSLPSELYSQIAMYLSLFDVLNLTRITRRIRSSLRTPAFGKAFLEKDESNLSFEMVLSMPVSGLDKFDLGVVAESLTSRKEQHTKAPSEPTHATLRSTTYFIHRRTADTSDIHFLEVSPSGSFKPWSKPLPISLTCALSPTLGPVNGGFSEEKVDIPVSHRETCSFCSRVKTGKICFSVDKQYRVFFQSWVDSYVFHEKDRATVRFAVVHQNDGVGGWNAASASRKEWYRQFERKVLVSRYGLTQAHGRGRGLERFFGLSEEEAATVSPRGTSAELRNGRSFAPDSATLYNPWA</sequence>
<evidence type="ECO:0000259" key="1">
    <source>
        <dbReference type="PROSITE" id="PS50181"/>
    </source>
</evidence>
<reference evidence="2 3" key="1">
    <citation type="journal article" date="2019" name="Sci. Rep.">
        <title>Comparative genomics of chytrid fungi reveal insights into the obligate biotrophic and pathogenic lifestyle of Synchytrium endobioticum.</title>
        <authorList>
            <person name="van de Vossenberg B.T.L.H."/>
            <person name="Warris S."/>
            <person name="Nguyen H.D.T."/>
            <person name="van Gent-Pelzer M.P.E."/>
            <person name="Joly D.L."/>
            <person name="van de Geest H.C."/>
            <person name="Bonants P.J.M."/>
            <person name="Smith D.S."/>
            <person name="Levesque C.A."/>
            <person name="van der Lee T.A.J."/>
        </authorList>
    </citation>
    <scope>NUCLEOTIDE SEQUENCE [LARGE SCALE GENOMIC DNA]</scope>
    <source>
        <strain evidence="2 3">CBS 809.83</strain>
    </source>
</reference>
<dbReference type="SUPFAM" id="SSF81383">
    <property type="entry name" value="F-box domain"/>
    <property type="match status" value="1"/>
</dbReference>
<dbReference type="InterPro" id="IPR001810">
    <property type="entry name" value="F-box_dom"/>
</dbReference>
<protein>
    <recommendedName>
        <fullName evidence="1">F-box domain-containing protein</fullName>
    </recommendedName>
</protein>
<evidence type="ECO:0000313" key="3">
    <source>
        <dbReference type="Proteomes" id="UP000318582"/>
    </source>
</evidence>
<dbReference type="InterPro" id="IPR036047">
    <property type="entry name" value="F-box-like_dom_sf"/>
</dbReference>
<dbReference type="PROSITE" id="PS50181">
    <property type="entry name" value="FBOX"/>
    <property type="match status" value="1"/>
</dbReference>
<name>A0A507EEE0_9FUNG</name>